<gene>
    <name evidence="1" type="ORF">SteCoe_26633</name>
</gene>
<protein>
    <submittedName>
        <fullName evidence="1">Uncharacterized protein</fullName>
    </submittedName>
</protein>
<sequence>MKLSITKRSKSELRLIPNLGLSDLELSPMICHTRKLTHWPSRYKQGIQMTKLRKKTEKNIKSNPICLSFCNTQNLLPKKRLQPSQNPKLNGYAKRLNMNYYLGSSLDSSLWKAPEAPKIKFQIKGKALNINEIQGDMVSNKIVRNTIKSSCSRNGSVWLGGHAHNPSINVSPW</sequence>
<dbReference type="EMBL" id="MPUH01000751">
    <property type="protein sequence ID" value="OMJ74450.1"/>
    <property type="molecule type" value="Genomic_DNA"/>
</dbReference>
<evidence type="ECO:0000313" key="2">
    <source>
        <dbReference type="Proteomes" id="UP000187209"/>
    </source>
</evidence>
<evidence type="ECO:0000313" key="1">
    <source>
        <dbReference type="EMBL" id="OMJ74450.1"/>
    </source>
</evidence>
<organism evidence="1 2">
    <name type="scientific">Stentor coeruleus</name>
    <dbReference type="NCBI Taxonomy" id="5963"/>
    <lineage>
        <taxon>Eukaryota</taxon>
        <taxon>Sar</taxon>
        <taxon>Alveolata</taxon>
        <taxon>Ciliophora</taxon>
        <taxon>Postciliodesmatophora</taxon>
        <taxon>Heterotrichea</taxon>
        <taxon>Heterotrichida</taxon>
        <taxon>Stentoridae</taxon>
        <taxon>Stentor</taxon>
    </lineage>
</organism>
<dbReference type="Proteomes" id="UP000187209">
    <property type="component" value="Unassembled WGS sequence"/>
</dbReference>
<comment type="caution">
    <text evidence="1">The sequence shown here is derived from an EMBL/GenBank/DDBJ whole genome shotgun (WGS) entry which is preliminary data.</text>
</comment>
<accession>A0A1R2BCQ9</accession>
<reference evidence="1 2" key="1">
    <citation type="submission" date="2016-11" db="EMBL/GenBank/DDBJ databases">
        <title>The macronuclear genome of Stentor coeruleus: a giant cell with tiny introns.</title>
        <authorList>
            <person name="Slabodnick M."/>
            <person name="Ruby J.G."/>
            <person name="Reiff S.B."/>
            <person name="Swart E.C."/>
            <person name="Gosai S."/>
            <person name="Prabakaran S."/>
            <person name="Witkowska E."/>
            <person name="Larue G.E."/>
            <person name="Fisher S."/>
            <person name="Freeman R.M."/>
            <person name="Gunawardena J."/>
            <person name="Chu W."/>
            <person name="Stover N.A."/>
            <person name="Gregory B.D."/>
            <person name="Nowacki M."/>
            <person name="Derisi J."/>
            <person name="Roy S.W."/>
            <person name="Marshall W.F."/>
            <person name="Sood P."/>
        </authorList>
    </citation>
    <scope>NUCLEOTIDE SEQUENCE [LARGE SCALE GENOMIC DNA]</scope>
    <source>
        <strain evidence="1">WM001</strain>
    </source>
</reference>
<proteinExistence type="predicted"/>
<keyword evidence="2" id="KW-1185">Reference proteome</keyword>
<dbReference type="AlphaFoldDB" id="A0A1R2BCQ9"/>
<name>A0A1R2BCQ9_9CILI</name>